<organism evidence="2 3">
    <name type="scientific">Nonomuraea wenchangensis</name>
    <dbReference type="NCBI Taxonomy" id="568860"/>
    <lineage>
        <taxon>Bacteria</taxon>
        <taxon>Bacillati</taxon>
        <taxon>Actinomycetota</taxon>
        <taxon>Actinomycetes</taxon>
        <taxon>Streptosporangiales</taxon>
        <taxon>Streptosporangiaceae</taxon>
        <taxon>Nonomuraea</taxon>
    </lineage>
</organism>
<protein>
    <recommendedName>
        <fullName evidence="4">HicA toxin of toxin-antitoxin</fullName>
    </recommendedName>
</protein>
<name>A0A1I0IWQ4_9ACTN</name>
<accession>A0A1I0IWQ4</accession>
<evidence type="ECO:0000256" key="1">
    <source>
        <dbReference type="SAM" id="MobiDB-lite"/>
    </source>
</evidence>
<keyword evidence="3" id="KW-1185">Reference proteome</keyword>
<evidence type="ECO:0000313" key="2">
    <source>
        <dbReference type="EMBL" id="SEU01842.1"/>
    </source>
</evidence>
<evidence type="ECO:0000313" key="3">
    <source>
        <dbReference type="Proteomes" id="UP000199361"/>
    </source>
</evidence>
<dbReference type="Proteomes" id="UP000199361">
    <property type="component" value="Unassembled WGS sequence"/>
</dbReference>
<reference evidence="2 3" key="1">
    <citation type="submission" date="2016-10" db="EMBL/GenBank/DDBJ databases">
        <authorList>
            <person name="de Groot N.N."/>
        </authorList>
    </citation>
    <scope>NUCLEOTIDE SEQUENCE [LARGE SCALE GENOMIC DNA]</scope>
    <source>
        <strain evidence="2 3">CGMCC 4.5598</strain>
    </source>
</reference>
<sequence length="73" mass="8383">MRKRDLERRMRKLAKEYGVPVRSTEGGSHTKWHAGSEAMPVPRHAEVNERTAKGILENWESILIEAAKEQEAQ</sequence>
<dbReference type="EMBL" id="FOHX01000005">
    <property type="protein sequence ID" value="SEU01842.1"/>
    <property type="molecule type" value="Genomic_DNA"/>
</dbReference>
<dbReference type="OrthoDB" id="9799039at2"/>
<dbReference type="STRING" id="568860.SAMN05421811_105253"/>
<gene>
    <name evidence="2" type="ORF">SAMN05421811_105253</name>
</gene>
<proteinExistence type="predicted"/>
<feature type="region of interest" description="Disordered" evidence="1">
    <location>
        <begin position="17"/>
        <end position="42"/>
    </location>
</feature>
<dbReference type="AlphaFoldDB" id="A0A1I0IWQ4"/>
<evidence type="ECO:0008006" key="4">
    <source>
        <dbReference type="Google" id="ProtNLM"/>
    </source>
</evidence>